<keyword evidence="4" id="KW-1185">Reference proteome</keyword>
<dbReference type="Proteomes" id="UP000283269">
    <property type="component" value="Unassembled WGS sequence"/>
</dbReference>
<gene>
    <name evidence="3" type="ORF">CVT25_002740</name>
</gene>
<feature type="compositionally biased region" description="Polar residues" evidence="1">
    <location>
        <begin position="69"/>
        <end position="80"/>
    </location>
</feature>
<organism evidence="3 4">
    <name type="scientific">Psilocybe cyanescens</name>
    <dbReference type="NCBI Taxonomy" id="93625"/>
    <lineage>
        <taxon>Eukaryota</taxon>
        <taxon>Fungi</taxon>
        <taxon>Dikarya</taxon>
        <taxon>Basidiomycota</taxon>
        <taxon>Agaricomycotina</taxon>
        <taxon>Agaricomycetes</taxon>
        <taxon>Agaricomycetidae</taxon>
        <taxon>Agaricales</taxon>
        <taxon>Agaricineae</taxon>
        <taxon>Strophariaceae</taxon>
        <taxon>Psilocybe</taxon>
    </lineage>
</organism>
<evidence type="ECO:0000313" key="3">
    <source>
        <dbReference type="EMBL" id="PPQ79270.1"/>
    </source>
</evidence>
<keyword evidence="2" id="KW-1133">Transmembrane helix</keyword>
<dbReference type="EMBL" id="NHYD01003382">
    <property type="protein sequence ID" value="PPQ79270.1"/>
    <property type="molecule type" value="Genomic_DNA"/>
</dbReference>
<evidence type="ECO:0000313" key="4">
    <source>
        <dbReference type="Proteomes" id="UP000283269"/>
    </source>
</evidence>
<evidence type="ECO:0000256" key="1">
    <source>
        <dbReference type="SAM" id="MobiDB-lite"/>
    </source>
</evidence>
<comment type="caution">
    <text evidence="3">The sequence shown here is derived from an EMBL/GenBank/DDBJ whole genome shotgun (WGS) entry which is preliminary data.</text>
</comment>
<keyword evidence="2" id="KW-0812">Transmembrane</keyword>
<sequence length="301" mass="31796">MLDVTVARNRMIETEIKGLSERLSNARAASVSVSASASAPESGASPSLSSSTATATTTSPPRAPLMARSTITNVKKSNSGPRAKPAVIPADLIGSGGRTSSLPPLPPPYYHRHPWLALPPAVPPASALSRATTSAPAPAELLLTVKREISELGGQVDFSVRARGARGAVDGVGVGVWGAGGSGLVSGVNMGTGSSTGANDLAKSADKDKEARRTTGGMNAAMCTGTSLEDPLRDLQYRVCLLEAECAWYVLLHFVFFTLFSFSFFRFHLFSFSFVFVFVFCLYSDEFLLFFGSTRCDALRC</sequence>
<proteinExistence type="predicted"/>
<keyword evidence="2" id="KW-0472">Membrane</keyword>
<feature type="transmembrane region" description="Helical" evidence="2">
    <location>
        <begin position="247"/>
        <end position="265"/>
    </location>
</feature>
<name>A0A409WLG8_PSICY</name>
<accession>A0A409WLG8</accession>
<feature type="region of interest" description="Disordered" evidence="1">
    <location>
        <begin position="35"/>
        <end position="89"/>
    </location>
</feature>
<dbReference type="AlphaFoldDB" id="A0A409WLG8"/>
<feature type="compositionally biased region" description="Low complexity" evidence="1">
    <location>
        <begin position="35"/>
        <end position="60"/>
    </location>
</feature>
<protein>
    <submittedName>
        <fullName evidence="3">Uncharacterized protein</fullName>
    </submittedName>
</protein>
<dbReference type="InParanoid" id="A0A409WLG8"/>
<evidence type="ECO:0000256" key="2">
    <source>
        <dbReference type="SAM" id="Phobius"/>
    </source>
</evidence>
<reference evidence="3 4" key="1">
    <citation type="journal article" date="2018" name="Evol. Lett.">
        <title>Horizontal gene cluster transfer increased hallucinogenic mushroom diversity.</title>
        <authorList>
            <person name="Reynolds H.T."/>
            <person name="Vijayakumar V."/>
            <person name="Gluck-Thaler E."/>
            <person name="Korotkin H.B."/>
            <person name="Matheny P.B."/>
            <person name="Slot J.C."/>
        </authorList>
    </citation>
    <scope>NUCLEOTIDE SEQUENCE [LARGE SCALE GENOMIC DNA]</scope>
    <source>
        <strain evidence="3 4">2631</strain>
    </source>
</reference>
<feature type="transmembrane region" description="Helical" evidence="2">
    <location>
        <begin position="272"/>
        <end position="292"/>
    </location>
</feature>